<comment type="subcellular location">
    <subcellularLocation>
        <location evidence="1">Nucleus</location>
    </subcellularLocation>
</comment>
<feature type="region of interest" description="Disordered" evidence="7">
    <location>
        <begin position="266"/>
        <end position="305"/>
    </location>
</feature>
<organism evidence="9 10">
    <name type="scientific">Pararge aegeria aegeria</name>
    <dbReference type="NCBI Taxonomy" id="348720"/>
    <lineage>
        <taxon>Eukaryota</taxon>
        <taxon>Metazoa</taxon>
        <taxon>Ecdysozoa</taxon>
        <taxon>Arthropoda</taxon>
        <taxon>Hexapoda</taxon>
        <taxon>Insecta</taxon>
        <taxon>Pterygota</taxon>
        <taxon>Neoptera</taxon>
        <taxon>Endopterygota</taxon>
        <taxon>Lepidoptera</taxon>
        <taxon>Glossata</taxon>
        <taxon>Ditrysia</taxon>
        <taxon>Papilionoidea</taxon>
        <taxon>Nymphalidae</taxon>
        <taxon>Satyrinae</taxon>
        <taxon>Satyrini</taxon>
        <taxon>Parargina</taxon>
        <taxon>Pararge</taxon>
    </lineage>
</organism>
<evidence type="ECO:0000313" key="10">
    <source>
        <dbReference type="Proteomes" id="UP000838756"/>
    </source>
</evidence>
<proteinExistence type="inferred from homology"/>
<name>A0A8S4SFI2_9NEOP</name>
<evidence type="ECO:0000256" key="4">
    <source>
        <dbReference type="ARBA" id="ARBA00023015"/>
    </source>
</evidence>
<keyword evidence="3" id="KW-0678">Repressor</keyword>
<evidence type="ECO:0000256" key="6">
    <source>
        <dbReference type="ARBA" id="ARBA00023242"/>
    </source>
</evidence>
<dbReference type="EMBL" id="CAKXAJ010026318">
    <property type="protein sequence ID" value="CAH2266820.1"/>
    <property type="molecule type" value="Genomic_DNA"/>
</dbReference>
<reference evidence="9" key="1">
    <citation type="submission" date="2022-03" db="EMBL/GenBank/DDBJ databases">
        <authorList>
            <person name="Lindestad O."/>
        </authorList>
    </citation>
    <scope>NUCLEOTIDE SEQUENCE</scope>
</reference>
<sequence>MSNNLENDRSVTTGKMYPIDLAPQKITIVKTMSNTEVKMAHLISGQPKTTNTSQIISHGGTGPMGLMRTAAQIISPGVASQPQMIVSGSPILQGTHAVSQGSQHIGQNSQIISPSQLIPSGQLLSPGTQIISQGTQLSMQGSTSSNTVSSSMPNTSGNGPPLLNVGGLSGAGNLVVSSSVRTLPPSVRVLPPMPQQNTRPVLSSMNVNTGVISTTARGPAPRTPTPTHPAPVGPRALPLLQRNYQPTKVVGVAGVGVRGVGNSAPPQLYYEVPRPSPQQQQSNPQQQYQQSIPHQLPRPLTPYGHANTLSAQVSVNSVSTQPEVRQPQTSIQNSSVLPRPSILRKRDVEGSPTKSPALLNAVNAVNTIIGTNVASIASIGNISLGNHLNIGTVYRSENTGWEDVPSGPGGAGTGSTTISAPSSPVPDIDPDPPTPEQDLSPRKKPRKQTLINEVRQCEFPAEESVMSPPPVVPIAPPPKRPSLSSTYVCGWRSTALHFTRPSDVRRREPRARDIVAIASQKHVLTSAEGWKVHHLTAQMDDLVSLEADVGEQLVGVLRALETSASRAHSPIHTIQHTLLELIKGNIQRSKIVCEGIQEAREDILRVFKHRNFVSDILTRQADKRCFRKHRSQS</sequence>
<dbReference type="GO" id="GO:0070822">
    <property type="term" value="C:Sin3-type complex"/>
    <property type="evidence" value="ECO:0007669"/>
    <property type="project" value="TreeGrafter"/>
</dbReference>
<keyword evidence="4" id="KW-0805">Transcription regulation</keyword>
<keyword evidence="10" id="KW-1185">Reference proteome</keyword>
<dbReference type="AlphaFoldDB" id="A0A8S4SFI2"/>
<dbReference type="PANTHER" id="PTHR13497">
    <property type="entry name" value="HISTONE DEACETYLASE COMPLEX SUBUNIT SAP130"/>
    <property type="match status" value="1"/>
</dbReference>
<evidence type="ECO:0000256" key="3">
    <source>
        <dbReference type="ARBA" id="ARBA00022491"/>
    </source>
</evidence>
<feature type="compositionally biased region" description="Low complexity" evidence="7">
    <location>
        <begin position="138"/>
        <end position="155"/>
    </location>
</feature>
<dbReference type="Pfam" id="PF16014">
    <property type="entry name" value="SAP130_C"/>
    <property type="match status" value="1"/>
</dbReference>
<evidence type="ECO:0000256" key="2">
    <source>
        <dbReference type="ARBA" id="ARBA00007859"/>
    </source>
</evidence>
<keyword evidence="5" id="KW-0804">Transcription</keyword>
<comment type="caution">
    <text evidence="9">The sequence shown here is derived from an EMBL/GenBank/DDBJ whole genome shotgun (WGS) entry which is preliminary data.</text>
</comment>
<feature type="compositionally biased region" description="Low complexity" evidence="7">
    <location>
        <begin position="414"/>
        <end position="426"/>
    </location>
</feature>
<feature type="compositionally biased region" description="Polar residues" evidence="7">
    <location>
        <begin position="317"/>
        <end position="336"/>
    </location>
</feature>
<evidence type="ECO:0000256" key="1">
    <source>
        <dbReference type="ARBA" id="ARBA00004123"/>
    </source>
</evidence>
<feature type="region of interest" description="Disordered" evidence="7">
    <location>
        <begin position="400"/>
        <end position="449"/>
    </location>
</feature>
<evidence type="ECO:0000259" key="8">
    <source>
        <dbReference type="Pfam" id="PF16014"/>
    </source>
</evidence>
<dbReference type="Proteomes" id="UP000838756">
    <property type="component" value="Unassembled WGS sequence"/>
</dbReference>
<keyword evidence="6" id="KW-0539">Nucleus</keyword>
<feature type="region of interest" description="Disordered" evidence="7">
    <location>
        <begin position="317"/>
        <end position="340"/>
    </location>
</feature>
<feature type="domain" description="Histone deacetylase complex subunit SAP130 C-terminal" evidence="8">
    <location>
        <begin position="472"/>
        <end position="616"/>
    </location>
</feature>
<evidence type="ECO:0000256" key="7">
    <source>
        <dbReference type="SAM" id="MobiDB-lite"/>
    </source>
</evidence>
<evidence type="ECO:0000313" key="9">
    <source>
        <dbReference type="EMBL" id="CAH2266820.1"/>
    </source>
</evidence>
<comment type="similarity">
    <text evidence="2">Belongs to the SAP130 family.</text>
</comment>
<protein>
    <submittedName>
        <fullName evidence="9">Jg9435 protein</fullName>
    </submittedName>
</protein>
<dbReference type="OrthoDB" id="10048604at2759"/>
<dbReference type="InterPro" id="IPR031963">
    <property type="entry name" value="SAP130_C"/>
</dbReference>
<dbReference type="PANTHER" id="PTHR13497:SF3">
    <property type="entry name" value="HISTONE DEACETYLASE COMPLEX SUBUNIT SAP130"/>
    <property type="match status" value="1"/>
</dbReference>
<gene>
    <name evidence="9" type="primary">jg9435</name>
    <name evidence="9" type="ORF">PAEG_LOCUS25427</name>
</gene>
<feature type="compositionally biased region" description="Low complexity" evidence="7">
    <location>
        <begin position="277"/>
        <end position="297"/>
    </location>
</feature>
<dbReference type="GO" id="GO:0000122">
    <property type="term" value="P:negative regulation of transcription by RNA polymerase II"/>
    <property type="evidence" value="ECO:0007669"/>
    <property type="project" value="TreeGrafter"/>
</dbReference>
<evidence type="ECO:0000256" key="5">
    <source>
        <dbReference type="ARBA" id="ARBA00023163"/>
    </source>
</evidence>
<dbReference type="InterPro" id="IPR024137">
    <property type="entry name" value="His_deAcase_cplx_SAP130"/>
</dbReference>
<feature type="region of interest" description="Disordered" evidence="7">
    <location>
        <begin position="136"/>
        <end position="155"/>
    </location>
</feature>
<accession>A0A8S4SFI2</accession>